<keyword evidence="11 12" id="KW-0407">Ion channel</keyword>
<proteinExistence type="inferred from homology"/>
<dbReference type="EMBL" id="LSMT01000001">
    <property type="protein sequence ID" value="PFX34952.1"/>
    <property type="molecule type" value="Genomic_DNA"/>
</dbReference>
<accession>A0A2B4T2F0</accession>
<evidence type="ECO:0000256" key="11">
    <source>
        <dbReference type="ARBA" id="ARBA00023303"/>
    </source>
</evidence>
<keyword evidence="6" id="KW-0915">Sodium</keyword>
<name>A0A2B4T2F0_STYPI</name>
<dbReference type="FunFam" id="1.10.287.770:FF:000001">
    <property type="entry name" value="Acid-sensing ion channel subunit 1"/>
    <property type="match status" value="1"/>
</dbReference>
<reference evidence="16" key="1">
    <citation type="journal article" date="2017" name="bioRxiv">
        <title>Comparative analysis of the genomes of Stylophora pistillata and Acropora digitifera provides evidence for extensive differences between species of corals.</title>
        <authorList>
            <person name="Voolstra C.R."/>
            <person name="Li Y."/>
            <person name="Liew Y.J."/>
            <person name="Baumgarten S."/>
            <person name="Zoccola D."/>
            <person name="Flot J.-F."/>
            <person name="Tambutte S."/>
            <person name="Allemand D."/>
            <person name="Aranda M."/>
        </authorList>
    </citation>
    <scope>NUCLEOTIDE SEQUENCE [LARGE SCALE GENOMIC DNA]</scope>
</reference>
<evidence type="ECO:0000256" key="14">
    <source>
        <dbReference type="SAM" id="Phobius"/>
    </source>
</evidence>
<evidence type="ECO:0000256" key="5">
    <source>
        <dbReference type="ARBA" id="ARBA00022989"/>
    </source>
</evidence>
<keyword evidence="2 12" id="KW-0813">Transport</keyword>
<dbReference type="AlphaFoldDB" id="A0A2B4T2F0"/>
<keyword evidence="9" id="KW-0325">Glycoprotein</keyword>
<evidence type="ECO:0000256" key="3">
    <source>
        <dbReference type="ARBA" id="ARBA00022461"/>
    </source>
</evidence>
<dbReference type="Pfam" id="PF00858">
    <property type="entry name" value="ASC"/>
    <property type="match status" value="1"/>
</dbReference>
<gene>
    <name evidence="15" type="primary">SCNN1A</name>
    <name evidence="15" type="ORF">AWC38_SpisGene109</name>
</gene>
<keyword evidence="8 14" id="KW-0472">Membrane</keyword>
<feature type="transmembrane region" description="Helical" evidence="14">
    <location>
        <begin position="71"/>
        <end position="88"/>
    </location>
</feature>
<feature type="transmembrane region" description="Helical" evidence="14">
    <location>
        <begin position="514"/>
        <end position="540"/>
    </location>
</feature>
<dbReference type="PRINTS" id="PR01078">
    <property type="entry name" value="AMINACHANNEL"/>
</dbReference>
<evidence type="ECO:0000256" key="2">
    <source>
        <dbReference type="ARBA" id="ARBA00022448"/>
    </source>
</evidence>
<keyword evidence="10 12" id="KW-0739">Sodium transport</keyword>
<evidence type="ECO:0000256" key="4">
    <source>
        <dbReference type="ARBA" id="ARBA00022692"/>
    </source>
</evidence>
<evidence type="ECO:0000313" key="15">
    <source>
        <dbReference type="EMBL" id="PFX34952.1"/>
    </source>
</evidence>
<evidence type="ECO:0000256" key="7">
    <source>
        <dbReference type="ARBA" id="ARBA00023065"/>
    </source>
</evidence>
<dbReference type="PANTHER" id="PTHR11690">
    <property type="entry name" value="AMILORIDE-SENSITIVE SODIUM CHANNEL-RELATED"/>
    <property type="match status" value="1"/>
</dbReference>
<dbReference type="PANTHER" id="PTHR11690:SF248">
    <property type="entry name" value="PICKPOCKET 17, ISOFORM A"/>
    <property type="match status" value="1"/>
</dbReference>
<evidence type="ECO:0000256" key="12">
    <source>
        <dbReference type="RuleBase" id="RU000679"/>
    </source>
</evidence>
<sequence>MENTNPFQRKNEFEMSVREGIKGAGEDVSQDLSDDEEKTYSVRHLILDYCEYTSGHGPPRIVASKQMIRKVFWTLLFLAALAVSSWQINTLFDTYKLRPLSTHVSIKHETSLDFPVITICNFNAVKIGKIEDFPEDLKKDIQAETTSNNSPTRGKRAVNQPPSSNSPNNIDVLEEEEEGFENPDDLDEDFKNREQMIMIMAEAGVEALKPLGHQFEEFVLSCRYRGISCVNFSSSYWTRFWHYTYGNCYVFNAGKDKTGKRAAVLKSNKPGPSHGLNLELNIEQDEYIGAFTEEAGVRIDISNQGEMSFPREKGLSAAPGFATSIGIRKVEIHRKDPFTNKRCQNTLSLSDANLYNYHFQVNYSATACKESCLAYNQRKECKCMEYRFPLPNDKTPVCDILNKTVVNCLSKVQKAFKRNELNCTLSCPPPCRESIFQLSSSFSAWPSSGYKPFYIDKLNSQDKSHNLDFNSNSSNIRSNVLKLNIFYEELNYETIREERSYELANFVSDLGGSLGLWIGMSVLSFAEVLELLLLISYALFRKFRRKLNGKIRSSSFHGKGKGKDAF</sequence>
<organism evidence="15 16">
    <name type="scientific">Stylophora pistillata</name>
    <name type="common">Smooth cauliflower coral</name>
    <dbReference type="NCBI Taxonomy" id="50429"/>
    <lineage>
        <taxon>Eukaryota</taxon>
        <taxon>Metazoa</taxon>
        <taxon>Cnidaria</taxon>
        <taxon>Anthozoa</taxon>
        <taxon>Hexacorallia</taxon>
        <taxon>Scleractinia</taxon>
        <taxon>Astrocoeniina</taxon>
        <taxon>Pocilloporidae</taxon>
        <taxon>Stylophora</taxon>
    </lineage>
</organism>
<dbReference type="OrthoDB" id="5971051at2759"/>
<dbReference type="Proteomes" id="UP000225706">
    <property type="component" value="Unassembled WGS sequence"/>
</dbReference>
<evidence type="ECO:0000256" key="8">
    <source>
        <dbReference type="ARBA" id="ARBA00023136"/>
    </source>
</evidence>
<evidence type="ECO:0000256" key="6">
    <source>
        <dbReference type="ARBA" id="ARBA00023053"/>
    </source>
</evidence>
<evidence type="ECO:0000313" key="16">
    <source>
        <dbReference type="Proteomes" id="UP000225706"/>
    </source>
</evidence>
<comment type="similarity">
    <text evidence="12">Belongs to the amiloride-sensitive sodium channel (TC 1.A.6) family.</text>
</comment>
<evidence type="ECO:0000256" key="13">
    <source>
        <dbReference type="SAM" id="MobiDB-lite"/>
    </source>
</evidence>
<evidence type="ECO:0000256" key="10">
    <source>
        <dbReference type="ARBA" id="ARBA00023201"/>
    </source>
</evidence>
<evidence type="ECO:0000256" key="1">
    <source>
        <dbReference type="ARBA" id="ARBA00004141"/>
    </source>
</evidence>
<feature type="region of interest" description="Disordered" evidence="13">
    <location>
        <begin position="143"/>
        <end position="170"/>
    </location>
</feature>
<dbReference type="Gene3D" id="1.10.287.770">
    <property type="entry name" value="YojJ-like"/>
    <property type="match status" value="1"/>
</dbReference>
<keyword evidence="5 14" id="KW-1133">Transmembrane helix</keyword>
<keyword evidence="4 12" id="KW-0812">Transmembrane</keyword>
<dbReference type="GO" id="GO:0005886">
    <property type="term" value="C:plasma membrane"/>
    <property type="evidence" value="ECO:0007669"/>
    <property type="project" value="TreeGrafter"/>
</dbReference>
<keyword evidence="3 12" id="KW-0894">Sodium channel</keyword>
<evidence type="ECO:0000256" key="9">
    <source>
        <dbReference type="ARBA" id="ARBA00023180"/>
    </source>
</evidence>
<keyword evidence="7 12" id="KW-0406">Ion transport</keyword>
<dbReference type="Gene3D" id="2.60.470.10">
    <property type="entry name" value="Acid-sensing ion channels like domains"/>
    <property type="match status" value="1"/>
</dbReference>
<comment type="caution">
    <text evidence="15">The sequence shown here is derived from an EMBL/GenBank/DDBJ whole genome shotgun (WGS) entry which is preliminary data.</text>
</comment>
<dbReference type="GO" id="GO:0015280">
    <property type="term" value="F:ligand-gated sodium channel activity"/>
    <property type="evidence" value="ECO:0007669"/>
    <property type="project" value="TreeGrafter"/>
</dbReference>
<keyword evidence="16" id="KW-1185">Reference proteome</keyword>
<feature type="compositionally biased region" description="Polar residues" evidence="13">
    <location>
        <begin position="143"/>
        <end position="152"/>
    </location>
</feature>
<dbReference type="InterPro" id="IPR001873">
    <property type="entry name" value="ENaC"/>
</dbReference>
<comment type="subcellular location">
    <subcellularLocation>
        <location evidence="1">Membrane</location>
        <topology evidence="1">Multi-pass membrane protein</topology>
    </subcellularLocation>
</comment>
<protein>
    <submittedName>
        <fullName evidence="15">Amiloride-sensitive sodium channel subunit alpha</fullName>
    </submittedName>
</protein>